<dbReference type="RefSeq" id="WP_009194880.1">
    <property type="nucleotide sequence ID" value="NZ_AODQ01000027.1"/>
</dbReference>
<keyword evidence="1" id="KW-0732">Signal</keyword>
<organism evidence="2 3">
    <name type="scientific">Cesiribacter andamanensis AMV16</name>
    <dbReference type="NCBI Taxonomy" id="1279009"/>
    <lineage>
        <taxon>Bacteria</taxon>
        <taxon>Pseudomonadati</taxon>
        <taxon>Bacteroidota</taxon>
        <taxon>Cytophagia</taxon>
        <taxon>Cytophagales</taxon>
        <taxon>Cesiribacteraceae</taxon>
        <taxon>Cesiribacter</taxon>
    </lineage>
</organism>
<evidence type="ECO:0000313" key="2">
    <source>
        <dbReference type="EMBL" id="EMR03377.1"/>
    </source>
</evidence>
<gene>
    <name evidence="2" type="ORF">ADICEAN_01481</name>
</gene>
<feature type="signal peptide" evidence="1">
    <location>
        <begin position="1"/>
        <end position="21"/>
    </location>
</feature>
<reference evidence="2 3" key="1">
    <citation type="journal article" date="2013" name="Genome Announc.">
        <title>Draft Genome Sequence of Cesiribacter andamanensis Strain AMV16T, Isolated from a Soil Sample from a Mud Volcano in the Andaman Islands, India.</title>
        <authorList>
            <person name="Shivaji S."/>
            <person name="Ara S."/>
            <person name="Begum Z."/>
            <person name="Srinivas T.N."/>
            <person name="Singh A."/>
            <person name="Kumar Pinnaka A."/>
        </authorList>
    </citation>
    <scope>NUCLEOTIDE SEQUENCE [LARGE SCALE GENOMIC DNA]</scope>
    <source>
        <strain evidence="2 3">AMV16</strain>
    </source>
</reference>
<dbReference type="STRING" id="1279009.ADICEAN_01481"/>
<dbReference type="OrthoDB" id="1114031at2"/>
<evidence type="ECO:0000256" key="1">
    <source>
        <dbReference type="SAM" id="SignalP"/>
    </source>
</evidence>
<dbReference type="AlphaFoldDB" id="M7N7Z9"/>
<dbReference type="PROSITE" id="PS51257">
    <property type="entry name" value="PROKAR_LIPOPROTEIN"/>
    <property type="match status" value="1"/>
</dbReference>
<dbReference type="Proteomes" id="UP000011910">
    <property type="component" value="Unassembled WGS sequence"/>
</dbReference>
<comment type="caution">
    <text evidence="2">The sequence shown here is derived from an EMBL/GenBank/DDBJ whole genome shotgun (WGS) entry which is preliminary data.</text>
</comment>
<protein>
    <recommendedName>
        <fullName evidence="4">Lipoprotein</fullName>
    </recommendedName>
</protein>
<keyword evidence="3" id="KW-1185">Reference proteome</keyword>
<dbReference type="eggNOG" id="ENOG5032ZEY">
    <property type="taxonomic scope" value="Bacteria"/>
</dbReference>
<evidence type="ECO:0008006" key="4">
    <source>
        <dbReference type="Google" id="ProtNLM"/>
    </source>
</evidence>
<name>M7N7Z9_9BACT</name>
<dbReference type="EMBL" id="AODQ01000027">
    <property type="protein sequence ID" value="EMR03377.1"/>
    <property type="molecule type" value="Genomic_DNA"/>
</dbReference>
<evidence type="ECO:0000313" key="3">
    <source>
        <dbReference type="Proteomes" id="UP000011910"/>
    </source>
</evidence>
<feature type="chain" id="PRO_5004082141" description="Lipoprotein" evidence="1">
    <location>
        <begin position="22"/>
        <end position="275"/>
    </location>
</feature>
<proteinExistence type="predicted"/>
<sequence>MHLFKSSLLLAAALLAFVACDRQDPELDQAEATSAMGEAESSALYDDLDVMTAEAVSSAEAEGERQLSSLSAIPACATVSRNADTRTIVLDFGSGCTDARGVVRSGKVIIARTGRYFQPGSTITTTLEDYTVNGIALEGTRTLSNITSSSTASPQFSVSLSGGKATWPDGSSAEREVSHIRTWIRATNPLNDEWHISGTASGRNRQGQEYASTITEELVIKLSCMSEGVFAPSSGVQLITRPNKATLTLDWGAGSCDRSLVVSMNGRSRTITLGR</sequence>
<accession>M7N7Z9</accession>